<comment type="similarity">
    <text evidence="2 7">Belongs to the purine permeases (TC 2.A.7.14) family.</text>
</comment>
<evidence type="ECO:0000313" key="9">
    <source>
        <dbReference type="EMBL" id="DAD18205.1"/>
    </source>
</evidence>
<evidence type="ECO:0000256" key="8">
    <source>
        <dbReference type="SAM" id="SignalP"/>
    </source>
</evidence>
<evidence type="ECO:0000256" key="6">
    <source>
        <dbReference type="ARBA" id="ARBA00023136"/>
    </source>
</evidence>
<name>A0A822XH99_NELNU</name>
<dbReference type="GO" id="GO:0005345">
    <property type="term" value="F:purine nucleobase transmembrane transporter activity"/>
    <property type="evidence" value="ECO:0007669"/>
    <property type="project" value="UniProtKB-UniRule"/>
</dbReference>
<comment type="caution">
    <text evidence="7">Lacks conserved residue(s) required for the propagation of feature annotation.</text>
</comment>
<evidence type="ECO:0000256" key="7">
    <source>
        <dbReference type="RuleBase" id="RU368015"/>
    </source>
</evidence>
<protein>
    <recommendedName>
        <fullName evidence="7">Probable purine permease</fullName>
    </recommendedName>
</protein>
<dbReference type="InterPro" id="IPR037185">
    <property type="entry name" value="EmrE-like"/>
</dbReference>
<keyword evidence="4 7" id="KW-0812">Transmembrane</keyword>
<feature type="transmembrane region" description="Helical" evidence="7">
    <location>
        <begin position="64"/>
        <end position="88"/>
    </location>
</feature>
<dbReference type="PANTHER" id="PTHR31376:SF2">
    <property type="entry name" value="PURINE PERMEASE 11-RELATED"/>
    <property type="match status" value="1"/>
</dbReference>
<feature type="transmembrane region" description="Helical" evidence="7">
    <location>
        <begin position="94"/>
        <end position="114"/>
    </location>
</feature>
<reference evidence="9 10" key="1">
    <citation type="journal article" date="2020" name="Mol. Biol. Evol.">
        <title>Distinct Expression and Methylation Patterns for Genes with Different Fates following a Single Whole-Genome Duplication in Flowering Plants.</title>
        <authorList>
            <person name="Shi T."/>
            <person name="Rahmani R.S."/>
            <person name="Gugger P.F."/>
            <person name="Wang M."/>
            <person name="Li H."/>
            <person name="Zhang Y."/>
            <person name="Li Z."/>
            <person name="Wang Q."/>
            <person name="Van de Peer Y."/>
            <person name="Marchal K."/>
            <person name="Chen J."/>
        </authorList>
    </citation>
    <scope>NUCLEOTIDE SEQUENCE [LARGE SCALE GENOMIC DNA]</scope>
    <source>
        <tissue evidence="9">Leaf</tissue>
    </source>
</reference>
<dbReference type="InterPro" id="IPR030182">
    <property type="entry name" value="PUP_plant"/>
</dbReference>
<accession>A0A822XH99</accession>
<evidence type="ECO:0000313" key="10">
    <source>
        <dbReference type="Proteomes" id="UP000607653"/>
    </source>
</evidence>
<evidence type="ECO:0000256" key="1">
    <source>
        <dbReference type="ARBA" id="ARBA00004141"/>
    </source>
</evidence>
<dbReference type="PANTHER" id="PTHR31376">
    <property type="entry name" value="OS09G0467300 PROTEIN-RELATED"/>
    <property type="match status" value="1"/>
</dbReference>
<dbReference type="EMBL" id="DUZY01000001">
    <property type="protein sequence ID" value="DAD18205.1"/>
    <property type="molecule type" value="Genomic_DNA"/>
</dbReference>
<feature type="transmembrane region" description="Helical" evidence="7">
    <location>
        <begin position="208"/>
        <end position="231"/>
    </location>
</feature>
<keyword evidence="3 7" id="KW-0813">Transport</keyword>
<dbReference type="GO" id="GO:0015211">
    <property type="term" value="F:purine nucleoside transmembrane transporter activity"/>
    <property type="evidence" value="ECO:0007669"/>
    <property type="project" value="UniProtKB-UniRule"/>
</dbReference>
<comment type="caution">
    <text evidence="9">The sequence shown here is derived from an EMBL/GenBank/DDBJ whole genome shotgun (WGS) entry which is preliminary data.</text>
</comment>
<comment type="subcellular location">
    <subcellularLocation>
        <location evidence="1 7">Membrane</location>
        <topology evidence="1 7">Multi-pass membrane protein</topology>
    </subcellularLocation>
</comment>
<evidence type="ECO:0000256" key="5">
    <source>
        <dbReference type="ARBA" id="ARBA00022989"/>
    </source>
</evidence>
<sequence>MATLVQTAAFPILLLPLFLFPSSQNPSTTSTDSAQPSIVTVVVVYLFLGILIAGDNMLYSVGLLYLSASTYALICASQLAFNAVFSFFINSQKFTALILNCIVLLTLSASLIAVRSDSAEPEGVSKGKYVLGFLCTLGASAAYSLILSLMQLSFQKVLKKQTFSIVLQMQIFTSLVATCACIVGLFASGEWKGLKEEMDQFGKGKVSYVMTLVWTAVSWQICSVGVVGLIFVASSLFSNVISTLALPLVPVAAVILLHDKMDGVKVVAMLLAIWGFASYLYQHYIDDSKLKAKQTNINEVTNGSMS</sequence>
<dbReference type="Proteomes" id="UP000607653">
    <property type="component" value="Unassembled WGS sequence"/>
</dbReference>
<organism evidence="9 10">
    <name type="scientific">Nelumbo nucifera</name>
    <name type="common">Sacred lotus</name>
    <dbReference type="NCBI Taxonomy" id="4432"/>
    <lineage>
        <taxon>Eukaryota</taxon>
        <taxon>Viridiplantae</taxon>
        <taxon>Streptophyta</taxon>
        <taxon>Embryophyta</taxon>
        <taxon>Tracheophyta</taxon>
        <taxon>Spermatophyta</taxon>
        <taxon>Magnoliopsida</taxon>
        <taxon>Proteales</taxon>
        <taxon>Nelumbonaceae</taxon>
        <taxon>Nelumbo</taxon>
    </lineage>
</organism>
<evidence type="ECO:0000256" key="4">
    <source>
        <dbReference type="ARBA" id="ARBA00022692"/>
    </source>
</evidence>
<evidence type="ECO:0000256" key="3">
    <source>
        <dbReference type="ARBA" id="ARBA00022448"/>
    </source>
</evidence>
<feature type="transmembrane region" description="Helical" evidence="7">
    <location>
        <begin position="129"/>
        <end position="153"/>
    </location>
</feature>
<keyword evidence="5 7" id="KW-1133">Transmembrane helix</keyword>
<dbReference type="SUPFAM" id="SSF103481">
    <property type="entry name" value="Multidrug resistance efflux transporter EmrE"/>
    <property type="match status" value="1"/>
</dbReference>
<feature type="signal peptide" evidence="8">
    <location>
        <begin position="1"/>
        <end position="24"/>
    </location>
</feature>
<feature type="chain" id="PRO_5032369498" description="Probable purine permease" evidence="8">
    <location>
        <begin position="25"/>
        <end position="306"/>
    </location>
</feature>
<dbReference type="AlphaFoldDB" id="A0A822XH99"/>
<keyword evidence="10" id="KW-1185">Reference proteome</keyword>
<feature type="transmembrane region" description="Helical" evidence="7">
    <location>
        <begin position="264"/>
        <end position="281"/>
    </location>
</feature>
<keyword evidence="6 7" id="KW-0472">Membrane</keyword>
<feature type="transmembrane region" description="Helical" evidence="7">
    <location>
        <begin position="165"/>
        <end position="187"/>
    </location>
</feature>
<dbReference type="Pfam" id="PF16913">
    <property type="entry name" value="PUNUT"/>
    <property type="match status" value="1"/>
</dbReference>
<proteinExistence type="inferred from homology"/>
<keyword evidence="8" id="KW-0732">Signal</keyword>
<feature type="transmembrane region" description="Helical" evidence="7">
    <location>
        <begin position="237"/>
        <end position="257"/>
    </location>
</feature>
<evidence type="ECO:0000256" key="2">
    <source>
        <dbReference type="ARBA" id="ARBA00006213"/>
    </source>
</evidence>
<feature type="transmembrane region" description="Helical" evidence="7">
    <location>
        <begin position="34"/>
        <end position="52"/>
    </location>
</feature>
<gene>
    <name evidence="9" type="ORF">HUJ06_019668</name>
</gene>
<dbReference type="GO" id="GO:0016020">
    <property type="term" value="C:membrane"/>
    <property type="evidence" value="ECO:0007669"/>
    <property type="project" value="UniProtKB-SubCell"/>
</dbReference>